<dbReference type="Pfam" id="PF07963">
    <property type="entry name" value="N_methyl"/>
    <property type="match status" value="1"/>
</dbReference>
<dbReference type="Gene3D" id="3.55.40.10">
    <property type="entry name" value="minor pseudopilin epsh domain"/>
    <property type="match status" value="1"/>
</dbReference>
<keyword evidence="3" id="KW-1003">Cell membrane</keyword>
<keyword evidence="4" id="KW-0488">Methylation</keyword>
<dbReference type="InterPro" id="IPR045584">
    <property type="entry name" value="Pilin-like"/>
</dbReference>
<keyword evidence="8 10" id="KW-0472">Membrane</keyword>
<evidence type="ECO:0000256" key="3">
    <source>
        <dbReference type="ARBA" id="ARBA00022475"/>
    </source>
</evidence>
<dbReference type="NCBIfam" id="TIGR02532">
    <property type="entry name" value="IV_pilin_GFxxxE"/>
    <property type="match status" value="1"/>
</dbReference>
<proteinExistence type="predicted"/>
<dbReference type="RefSeq" id="WP_077411079.1">
    <property type="nucleotide sequence ID" value="NZ_JBHRTS010000004.1"/>
</dbReference>
<accession>A0ABV7JB77</accession>
<comment type="subcellular location">
    <subcellularLocation>
        <location evidence="1">Cell inner membrane</location>
        <topology evidence="1">Single-pass membrane protein</topology>
    </subcellularLocation>
</comment>
<evidence type="ECO:0000256" key="1">
    <source>
        <dbReference type="ARBA" id="ARBA00004377"/>
    </source>
</evidence>
<dbReference type="InterPro" id="IPR049875">
    <property type="entry name" value="TypeII_GspH"/>
</dbReference>
<keyword evidence="7 10" id="KW-1133">Transmembrane helix</keyword>
<gene>
    <name evidence="11" type="primary">gspH</name>
    <name evidence="11" type="ORF">ACFODZ_09010</name>
</gene>
<dbReference type="SUPFAM" id="SSF54523">
    <property type="entry name" value="Pili subunits"/>
    <property type="match status" value="1"/>
</dbReference>
<evidence type="ECO:0000256" key="8">
    <source>
        <dbReference type="ARBA" id="ARBA00023136"/>
    </source>
</evidence>
<evidence type="ECO:0000256" key="7">
    <source>
        <dbReference type="ARBA" id="ARBA00022989"/>
    </source>
</evidence>
<dbReference type="InterPro" id="IPR002416">
    <property type="entry name" value="T2SS_protein-GspH"/>
</dbReference>
<evidence type="ECO:0000256" key="2">
    <source>
        <dbReference type="ARBA" id="ARBA00021549"/>
    </source>
</evidence>
<evidence type="ECO:0000256" key="5">
    <source>
        <dbReference type="ARBA" id="ARBA00022519"/>
    </source>
</evidence>
<reference evidence="12" key="1">
    <citation type="journal article" date="2019" name="Int. J. Syst. Evol. Microbiol.">
        <title>The Global Catalogue of Microorganisms (GCM) 10K type strain sequencing project: providing services to taxonomists for standard genome sequencing and annotation.</title>
        <authorList>
            <consortium name="The Broad Institute Genomics Platform"/>
            <consortium name="The Broad Institute Genome Sequencing Center for Infectious Disease"/>
            <person name="Wu L."/>
            <person name="Ma J."/>
        </authorList>
    </citation>
    <scope>NUCLEOTIDE SEQUENCE [LARGE SCALE GENOMIC DNA]</scope>
    <source>
        <strain evidence="12">KCTC 42953</strain>
    </source>
</reference>
<evidence type="ECO:0000256" key="6">
    <source>
        <dbReference type="ARBA" id="ARBA00022692"/>
    </source>
</evidence>
<feature type="transmembrane region" description="Helical" evidence="10">
    <location>
        <begin position="21"/>
        <end position="39"/>
    </location>
</feature>
<evidence type="ECO:0000256" key="10">
    <source>
        <dbReference type="SAM" id="Phobius"/>
    </source>
</evidence>
<comment type="caution">
    <text evidence="11">The sequence shown here is derived from an EMBL/GenBank/DDBJ whole genome shotgun (WGS) entry which is preliminary data.</text>
</comment>
<keyword evidence="12" id="KW-1185">Reference proteome</keyword>
<dbReference type="NCBIfam" id="TIGR01708">
    <property type="entry name" value="typeII_sec_gspH"/>
    <property type="match status" value="1"/>
</dbReference>
<keyword evidence="5" id="KW-0997">Cell inner membrane</keyword>
<evidence type="ECO:0000256" key="4">
    <source>
        <dbReference type="ARBA" id="ARBA00022481"/>
    </source>
</evidence>
<dbReference type="EMBL" id="JBHRTS010000004">
    <property type="protein sequence ID" value="MFC3194377.1"/>
    <property type="molecule type" value="Genomic_DNA"/>
</dbReference>
<dbReference type="PRINTS" id="PR00885">
    <property type="entry name" value="BCTERIALGSPH"/>
</dbReference>
<dbReference type="InterPro" id="IPR012902">
    <property type="entry name" value="N_methyl_site"/>
</dbReference>
<evidence type="ECO:0000256" key="9">
    <source>
        <dbReference type="ARBA" id="ARBA00030775"/>
    </source>
</evidence>
<sequence length="179" mass="20283">MRTLETGKTRHNESGFTLIEMLLVVVIIGITAYMGVNLINSQSAERNIMSAAARFQAGIEYVCDQAILENRAYGIEFTHDGQFVMQHQHNQWAWLEGQQLLTDLAQFPHAIYINGRPISLKPDVEQQPHLICQSDGSLSPFELRVWIPAENPSENQTGNSYYKLKNDSPWIITGAWHEA</sequence>
<protein>
    <recommendedName>
        <fullName evidence="2">Type II secretion system protein H</fullName>
    </recommendedName>
    <alternativeName>
        <fullName evidence="9">General secretion pathway protein H</fullName>
    </alternativeName>
</protein>
<evidence type="ECO:0000313" key="12">
    <source>
        <dbReference type="Proteomes" id="UP001595533"/>
    </source>
</evidence>
<evidence type="ECO:0000313" key="11">
    <source>
        <dbReference type="EMBL" id="MFC3194377.1"/>
    </source>
</evidence>
<keyword evidence="6 10" id="KW-0812">Transmembrane</keyword>
<dbReference type="Proteomes" id="UP001595533">
    <property type="component" value="Unassembled WGS sequence"/>
</dbReference>
<organism evidence="11 12">
    <name type="scientific">Marinicella sediminis</name>
    <dbReference type="NCBI Taxonomy" id="1792834"/>
    <lineage>
        <taxon>Bacteria</taxon>
        <taxon>Pseudomonadati</taxon>
        <taxon>Pseudomonadota</taxon>
        <taxon>Gammaproteobacteria</taxon>
        <taxon>Lysobacterales</taxon>
        <taxon>Marinicellaceae</taxon>
        <taxon>Marinicella</taxon>
    </lineage>
</organism>
<name>A0ABV7JB77_9GAMM</name>